<dbReference type="SMART" id="SM00388">
    <property type="entry name" value="HisKA"/>
    <property type="match status" value="1"/>
</dbReference>
<sequence>MPINILIVEDDIEQQTLLTYKFRERAQSGELAFHIACNGREALEKLAVSPDIDLVISDIDMPEMDGLTLLSHLQEQYPLIRAIMITGYSDMRAIRAAMNRGAYDFLSKPFHFEDLNATLNKAIREAQRVRREAAERQQTQQKLLELQHALETVPVGVTVVNLDGQIVYTNPADARMHGYEVAELIGQDVGVLTRPELRHRVKVEEIQKWQGFVRESVNVRRDGQAFPVWLMSEIIKGRDGTPQAIVTTCEDITDRKQAEAELLASQAFAQATIDALTEHICVIDEQGVILAVNQAWRAFADANSPIAGQYFLGENYLSVCDASSGQNSEEAAPFAEGLRAVIRMELSHFTLEYTCDAPNEARWFHASVSRFLQNDVVRVVIAHENITARKQAEEALRQLNQELEQRVAERTAELTDLYDHAPCGYYSLNPDGLILRMNQTELDWLGYTRDEVIGQKRFPELLTPESQHAFFANFQRFKQLGCLTNQEFDLVRKDGTILSVLINGTALYDEQGRFLMSRCTLINHTDRKRIELALAESERNFRAFFDTIDYLLFVLDAQGIILRVNAAVCRLLEYHEDDLIGMNILELHLRERREEAAAILAAMMAGSADACPVPFVTQSGRMIPVETRVFRGTWSGQPVLFGITKDISALQASEEKFAKAFYTAPALMALSQLEDGRFIDVNDAFVETLGYTRSEVIGHTSLELHLFVDVAQRAKILQNIASSGSIQNFEIVARAKSGEIRYGLFSADLLYLQDRQVLLTAMVDVTKRKQAEVELARARDAANAANRAKSEFLANMSHELRTPLNAILGYAQILQKADNLTERQHEGVRTIRESGEYLLQLISDILDMSKIEAGRMELQPQEFRLPDVLNRLSQMIQVRTEQKQLEFAYIADPDLPEYVIADERKLRQVLLNLLGNAVKFTDRGRVTLRVAKLNAPPPKTAIFSSSAEGVEPLRSVMARSVSDKAISPNSGIASSLTLTRNDTFARELHSSALPGGESVVSLCFEVTDTGIGMMEEDLSTLFVPFRQLGERRAALEGTGLGLAISAKLVAMMGGQMHVTSAIGQGSRFWFDLPVTIVTSPTVAMSPPHAEILGYVGAIRSVLIIDDKPANLAILANMLEPLGFDLLKATSGQAGLYMALTQRPDIILLDLRMPEMDGFEVMRRLRADPAGQELTVIAVSASVQSDIRQRSLDAGCHDFLEKPVMFENLCALLEKYLDLTWIYAHSEHTISAQTPDAAEVAILRRTLPSDLLNRLINAAERGDARLLMKLVDQGMAQESSATPLLKHIRQLANNFRVDEIATILRDRET</sequence>
<dbReference type="GO" id="GO:0005524">
    <property type="term" value="F:ATP binding"/>
    <property type="evidence" value="ECO:0007669"/>
    <property type="project" value="UniProtKB-KW"/>
</dbReference>
<evidence type="ECO:0000256" key="8">
    <source>
        <dbReference type="ARBA" id="ARBA00022840"/>
    </source>
</evidence>
<dbReference type="GO" id="GO:0005886">
    <property type="term" value="C:plasma membrane"/>
    <property type="evidence" value="ECO:0007669"/>
    <property type="project" value="TreeGrafter"/>
</dbReference>
<dbReference type="NCBIfam" id="TIGR00229">
    <property type="entry name" value="sensory_box"/>
    <property type="match status" value="4"/>
</dbReference>
<evidence type="ECO:0000259" key="16">
    <source>
        <dbReference type="PROSITE" id="PS50113"/>
    </source>
</evidence>
<dbReference type="InterPro" id="IPR000700">
    <property type="entry name" value="PAS-assoc_C"/>
</dbReference>
<dbReference type="InterPro" id="IPR013656">
    <property type="entry name" value="PAS_4"/>
</dbReference>
<dbReference type="InterPro" id="IPR036097">
    <property type="entry name" value="HisK_dim/P_sf"/>
</dbReference>
<feature type="domain" description="Histidine kinase" evidence="13">
    <location>
        <begin position="795"/>
        <end position="1076"/>
    </location>
</feature>
<dbReference type="HOGENOM" id="CLU_260896_0_0_0"/>
<dbReference type="PRINTS" id="PR00344">
    <property type="entry name" value="BCTRLSENSOR"/>
</dbReference>
<feature type="modified residue" description="4-aspartylphosphate" evidence="11">
    <location>
        <position position="58"/>
    </location>
</feature>
<dbReference type="Pfam" id="PF02518">
    <property type="entry name" value="HATPase_c"/>
    <property type="match status" value="1"/>
</dbReference>
<dbReference type="InterPro" id="IPR003594">
    <property type="entry name" value="HATPase_dom"/>
</dbReference>
<dbReference type="CDD" id="cd17536">
    <property type="entry name" value="REC_YesN-like"/>
    <property type="match status" value="1"/>
</dbReference>
<feature type="domain" description="PAS" evidence="15">
    <location>
        <begin position="674"/>
        <end position="702"/>
    </location>
</feature>
<dbReference type="GO" id="GO:0009927">
    <property type="term" value="F:histidine phosphotransfer kinase activity"/>
    <property type="evidence" value="ECO:0007669"/>
    <property type="project" value="TreeGrafter"/>
</dbReference>
<keyword evidence="9" id="KW-0902">Two-component regulatory system</keyword>
<dbReference type="EMBL" id="DF820460">
    <property type="protein sequence ID" value="GAK54044.1"/>
    <property type="molecule type" value="Genomic_DNA"/>
</dbReference>
<dbReference type="InterPro" id="IPR005467">
    <property type="entry name" value="His_kinase_dom"/>
</dbReference>
<gene>
    <name evidence="17" type="ORF">U14_05321</name>
</gene>
<dbReference type="PROSITE" id="PS50110">
    <property type="entry name" value="RESPONSE_REGULATORY"/>
    <property type="match status" value="2"/>
</dbReference>
<accession>A0A081BRL3</accession>
<comment type="catalytic activity">
    <reaction evidence="1">
        <text>ATP + protein L-histidine = ADP + protein N-phospho-L-histidine.</text>
        <dbReference type="EC" id="2.7.13.3"/>
    </reaction>
</comment>
<dbReference type="PROSITE" id="PS50112">
    <property type="entry name" value="PAS"/>
    <property type="match status" value="4"/>
</dbReference>
<evidence type="ECO:0000256" key="1">
    <source>
        <dbReference type="ARBA" id="ARBA00000085"/>
    </source>
</evidence>
<name>A0A081BRL3_9BACT</name>
<dbReference type="CDD" id="cd00082">
    <property type="entry name" value="HisKA"/>
    <property type="match status" value="1"/>
</dbReference>
<dbReference type="SUPFAM" id="SSF55785">
    <property type="entry name" value="PYP-like sensor domain (PAS domain)"/>
    <property type="match status" value="5"/>
</dbReference>
<feature type="domain" description="Response regulatory" evidence="14">
    <location>
        <begin position="1100"/>
        <end position="1216"/>
    </location>
</feature>
<dbReference type="PANTHER" id="PTHR43047">
    <property type="entry name" value="TWO-COMPONENT HISTIDINE PROTEIN KINASE"/>
    <property type="match status" value="1"/>
</dbReference>
<evidence type="ECO:0000256" key="6">
    <source>
        <dbReference type="ARBA" id="ARBA00022741"/>
    </source>
</evidence>
<feature type="domain" description="PAS" evidence="15">
    <location>
        <begin position="410"/>
        <end position="481"/>
    </location>
</feature>
<feature type="domain" description="PAS" evidence="15">
    <location>
        <begin position="537"/>
        <end position="607"/>
    </location>
</feature>
<evidence type="ECO:0000256" key="4">
    <source>
        <dbReference type="ARBA" id="ARBA00022553"/>
    </source>
</evidence>
<feature type="coiled-coil region" evidence="12">
    <location>
        <begin position="382"/>
        <end position="413"/>
    </location>
</feature>
<dbReference type="SMART" id="SM00387">
    <property type="entry name" value="HATPase_c"/>
    <property type="match status" value="1"/>
</dbReference>
<dbReference type="InterPro" id="IPR004358">
    <property type="entry name" value="Sig_transdc_His_kin-like_C"/>
</dbReference>
<keyword evidence="6" id="KW-0547">Nucleotide-binding</keyword>
<organism evidence="17">
    <name type="scientific">Candidatus Moduliflexus flocculans</name>
    <dbReference type="NCBI Taxonomy" id="1499966"/>
    <lineage>
        <taxon>Bacteria</taxon>
        <taxon>Candidatus Moduliflexota</taxon>
        <taxon>Candidatus Moduliflexia</taxon>
        <taxon>Candidatus Moduliflexales</taxon>
        <taxon>Candidatus Moduliflexaceae</taxon>
    </lineage>
</organism>
<dbReference type="STRING" id="1499966.U14_05321"/>
<evidence type="ECO:0000313" key="17">
    <source>
        <dbReference type="EMBL" id="GAK54044.1"/>
    </source>
</evidence>
<keyword evidence="12" id="KW-0175">Coiled coil</keyword>
<comment type="subcellular location">
    <subcellularLocation>
        <location evidence="2">Membrane</location>
    </subcellularLocation>
</comment>
<dbReference type="InterPro" id="IPR011006">
    <property type="entry name" value="CheY-like_superfamily"/>
</dbReference>
<dbReference type="CDD" id="cd16922">
    <property type="entry name" value="HATPase_EvgS-ArcB-TorS-like"/>
    <property type="match status" value="1"/>
</dbReference>
<dbReference type="SUPFAM" id="SSF52172">
    <property type="entry name" value="CheY-like"/>
    <property type="match status" value="2"/>
</dbReference>
<dbReference type="GO" id="GO:0000155">
    <property type="term" value="F:phosphorelay sensor kinase activity"/>
    <property type="evidence" value="ECO:0007669"/>
    <property type="project" value="InterPro"/>
</dbReference>
<feature type="modified residue" description="4-aspartylphosphate" evidence="11">
    <location>
        <position position="1149"/>
    </location>
</feature>
<dbReference type="PROSITE" id="PS50113">
    <property type="entry name" value="PAC"/>
    <property type="match status" value="2"/>
</dbReference>
<evidence type="ECO:0000259" key="15">
    <source>
        <dbReference type="PROSITE" id="PS50112"/>
    </source>
</evidence>
<proteinExistence type="predicted"/>
<evidence type="ECO:0000256" key="5">
    <source>
        <dbReference type="ARBA" id="ARBA00022679"/>
    </source>
</evidence>
<feature type="domain" description="PAC" evidence="16">
    <location>
        <begin position="212"/>
        <end position="264"/>
    </location>
</feature>
<keyword evidence="5" id="KW-0808">Transferase</keyword>
<reference evidence="17" key="1">
    <citation type="journal article" date="2015" name="PeerJ">
        <title>First genomic representation of candidate bacterial phylum KSB3 points to enhanced environmental sensing as a trigger of wastewater bulking.</title>
        <authorList>
            <person name="Sekiguchi Y."/>
            <person name="Ohashi A."/>
            <person name="Parks D.H."/>
            <person name="Yamauchi T."/>
            <person name="Tyson G.W."/>
            <person name="Hugenholtz P."/>
        </authorList>
    </citation>
    <scope>NUCLEOTIDE SEQUENCE [LARGE SCALE GENOMIC DNA]</scope>
</reference>
<feature type="coiled-coil region" evidence="12">
    <location>
        <begin position="112"/>
        <end position="149"/>
    </location>
</feature>
<dbReference type="FunFam" id="1.10.287.130:FF:000038">
    <property type="entry name" value="Sensory transduction histidine kinase"/>
    <property type="match status" value="1"/>
</dbReference>
<keyword evidence="18" id="KW-1185">Reference proteome</keyword>
<dbReference type="Pfam" id="PF13426">
    <property type="entry name" value="PAS_9"/>
    <property type="match status" value="4"/>
</dbReference>
<dbReference type="Pfam" id="PF00512">
    <property type="entry name" value="HisKA"/>
    <property type="match status" value="1"/>
</dbReference>
<evidence type="ECO:0000256" key="3">
    <source>
        <dbReference type="ARBA" id="ARBA00012438"/>
    </source>
</evidence>
<dbReference type="Gene3D" id="1.10.287.130">
    <property type="match status" value="1"/>
</dbReference>
<dbReference type="InterPro" id="IPR000014">
    <property type="entry name" value="PAS"/>
</dbReference>
<evidence type="ECO:0000256" key="2">
    <source>
        <dbReference type="ARBA" id="ARBA00004370"/>
    </source>
</evidence>
<dbReference type="InterPro" id="IPR001789">
    <property type="entry name" value="Sig_transdc_resp-reg_receiver"/>
</dbReference>
<evidence type="ECO:0000313" key="18">
    <source>
        <dbReference type="Proteomes" id="UP000030700"/>
    </source>
</evidence>
<dbReference type="Proteomes" id="UP000030700">
    <property type="component" value="Unassembled WGS sequence"/>
</dbReference>
<feature type="domain" description="PAC" evidence="16">
    <location>
        <begin position="484"/>
        <end position="536"/>
    </location>
</feature>
<dbReference type="SUPFAM" id="SSF55874">
    <property type="entry name" value="ATPase domain of HSP90 chaperone/DNA topoisomerase II/histidine kinase"/>
    <property type="match status" value="1"/>
</dbReference>
<evidence type="ECO:0000256" key="9">
    <source>
        <dbReference type="ARBA" id="ARBA00023012"/>
    </source>
</evidence>
<dbReference type="PROSITE" id="PS50109">
    <property type="entry name" value="HIS_KIN"/>
    <property type="match status" value="1"/>
</dbReference>
<feature type="domain" description="PAS" evidence="15">
    <location>
        <begin position="142"/>
        <end position="196"/>
    </location>
</feature>
<dbReference type="EC" id="2.7.13.3" evidence="3"/>
<feature type="domain" description="Response regulatory" evidence="14">
    <location>
        <begin position="4"/>
        <end position="123"/>
    </location>
</feature>
<keyword evidence="8" id="KW-0067">ATP-binding</keyword>
<evidence type="ECO:0000256" key="10">
    <source>
        <dbReference type="ARBA" id="ARBA00023136"/>
    </source>
</evidence>
<dbReference type="SMART" id="SM00086">
    <property type="entry name" value="PAC"/>
    <property type="match status" value="3"/>
</dbReference>
<dbReference type="Pfam" id="PF08448">
    <property type="entry name" value="PAS_4"/>
    <property type="match status" value="1"/>
</dbReference>
<evidence type="ECO:0000259" key="14">
    <source>
        <dbReference type="PROSITE" id="PS50110"/>
    </source>
</evidence>
<protein>
    <recommendedName>
        <fullName evidence="3">histidine kinase</fullName>
        <ecNumber evidence="3">2.7.13.3</ecNumber>
    </recommendedName>
</protein>
<evidence type="ECO:0000256" key="12">
    <source>
        <dbReference type="SAM" id="Coils"/>
    </source>
</evidence>
<dbReference type="SMART" id="SM00091">
    <property type="entry name" value="PAS"/>
    <property type="match status" value="5"/>
</dbReference>
<dbReference type="SUPFAM" id="SSF47384">
    <property type="entry name" value="Homodimeric domain of signal transducing histidine kinase"/>
    <property type="match status" value="1"/>
</dbReference>
<dbReference type="InterPro" id="IPR001610">
    <property type="entry name" value="PAC"/>
</dbReference>
<dbReference type="Gene3D" id="3.30.565.10">
    <property type="entry name" value="Histidine kinase-like ATPase, C-terminal domain"/>
    <property type="match status" value="1"/>
</dbReference>
<keyword evidence="7 17" id="KW-0418">Kinase</keyword>
<keyword evidence="4 11" id="KW-0597">Phosphoprotein</keyword>
<dbReference type="InterPro" id="IPR036890">
    <property type="entry name" value="HATPase_C_sf"/>
</dbReference>
<dbReference type="InterPro" id="IPR035965">
    <property type="entry name" value="PAS-like_dom_sf"/>
</dbReference>
<keyword evidence="10" id="KW-0472">Membrane</keyword>
<dbReference type="Gene3D" id="3.40.50.2300">
    <property type="match status" value="2"/>
</dbReference>
<dbReference type="Pfam" id="PF00072">
    <property type="entry name" value="Response_reg"/>
    <property type="match status" value="2"/>
</dbReference>
<evidence type="ECO:0000256" key="11">
    <source>
        <dbReference type="PROSITE-ProRule" id="PRU00169"/>
    </source>
</evidence>
<dbReference type="SMART" id="SM00448">
    <property type="entry name" value="REC"/>
    <property type="match status" value="2"/>
</dbReference>
<dbReference type="Gene3D" id="3.30.450.20">
    <property type="entry name" value="PAS domain"/>
    <property type="match status" value="5"/>
</dbReference>
<evidence type="ECO:0000256" key="7">
    <source>
        <dbReference type="ARBA" id="ARBA00022777"/>
    </source>
</evidence>
<dbReference type="CDD" id="cd00130">
    <property type="entry name" value="PAS"/>
    <property type="match status" value="4"/>
</dbReference>
<evidence type="ECO:0000259" key="13">
    <source>
        <dbReference type="PROSITE" id="PS50109"/>
    </source>
</evidence>
<dbReference type="InterPro" id="IPR003661">
    <property type="entry name" value="HisK_dim/P_dom"/>
</dbReference>